<gene>
    <name evidence="3" type="ORF">chiPu_0028928</name>
</gene>
<organism evidence="3 4">
    <name type="scientific">Chiloscyllium punctatum</name>
    <name type="common">Brownbanded bambooshark</name>
    <name type="synonym">Hemiscyllium punctatum</name>
    <dbReference type="NCBI Taxonomy" id="137246"/>
    <lineage>
        <taxon>Eukaryota</taxon>
        <taxon>Metazoa</taxon>
        <taxon>Chordata</taxon>
        <taxon>Craniata</taxon>
        <taxon>Vertebrata</taxon>
        <taxon>Chondrichthyes</taxon>
        <taxon>Elasmobranchii</taxon>
        <taxon>Galeomorphii</taxon>
        <taxon>Galeoidea</taxon>
        <taxon>Orectolobiformes</taxon>
        <taxon>Hemiscylliidae</taxon>
        <taxon>Chiloscyllium</taxon>
    </lineage>
</organism>
<dbReference type="Gene3D" id="3.30.1370.10">
    <property type="entry name" value="K Homology domain, type 1"/>
    <property type="match status" value="1"/>
</dbReference>
<dbReference type="GO" id="GO:0003723">
    <property type="term" value="F:RNA binding"/>
    <property type="evidence" value="ECO:0007669"/>
    <property type="project" value="UniProtKB-UniRule"/>
</dbReference>
<dbReference type="OrthoDB" id="6280827at2759"/>
<evidence type="ECO:0000259" key="2">
    <source>
        <dbReference type="SMART" id="SM00322"/>
    </source>
</evidence>
<feature type="domain" description="K Homology" evidence="2">
    <location>
        <begin position="7"/>
        <end position="76"/>
    </location>
</feature>
<keyword evidence="4" id="KW-1185">Reference proteome</keyword>
<dbReference type="Pfam" id="PF00013">
    <property type="entry name" value="KH_1"/>
    <property type="match status" value="1"/>
</dbReference>
<dbReference type="SMART" id="SM00322">
    <property type="entry name" value="KH"/>
    <property type="match status" value="1"/>
</dbReference>
<sequence>MVRGFEDASERQITLDPRIHSRIIGARGRQIRKIMEDFKVVVRMPPLEERQRGSVTVRGTPDAVEEVIDHLLNLQEEYVSTG</sequence>
<dbReference type="STRING" id="137246.A0A401TR20"/>
<dbReference type="SUPFAM" id="SSF54791">
    <property type="entry name" value="Eukaryotic type KH-domain (KH-domain type I)"/>
    <property type="match status" value="1"/>
</dbReference>
<protein>
    <recommendedName>
        <fullName evidence="2">K Homology domain-containing protein</fullName>
    </recommendedName>
</protein>
<dbReference type="PROSITE" id="PS50084">
    <property type="entry name" value="KH_TYPE_1"/>
    <property type="match status" value="1"/>
</dbReference>
<reference evidence="3 4" key="1">
    <citation type="journal article" date="2018" name="Nat. Ecol. Evol.">
        <title>Shark genomes provide insights into elasmobranch evolution and the origin of vertebrates.</title>
        <authorList>
            <person name="Hara Y"/>
            <person name="Yamaguchi K"/>
            <person name="Onimaru K"/>
            <person name="Kadota M"/>
            <person name="Koyanagi M"/>
            <person name="Keeley SD"/>
            <person name="Tatsumi K"/>
            <person name="Tanaka K"/>
            <person name="Motone F"/>
            <person name="Kageyama Y"/>
            <person name="Nozu R"/>
            <person name="Adachi N"/>
            <person name="Nishimura O"/>
            <person name="Nakagawa R"/>
            <person name="Tanegashima C"/>
            <person name="Kiyatake I"/>
            <person name="Matsumoto R"/>
            <person name="Murakumo K"/>
            <person name="Nishida K"/>
            <person name="Terakita A"/>
            <person name="Kuratani S"/>
            <person name="Sato K"/>
            <person name="Hyodo S Kuraku.S."/>
        </authorList>
    </citation>
    <scope>NUCLEOTIDE SEQUENCE [LARGE SCALE GENOMIC DNA]</scope>
</reference>
<dbReference type="AlphaFoldDB" id="A0A401TR20"/>
<evidence type="ECO:0000313" key="4">
    <source>
        <dbReference type="Proteomes" id="UP000287033"/>
    </source>
</evidence>
<keyword evidence="1" id="KW-0694">RNA-binding</keyword>
<comment type="caution">
    <text evidence="3">The sequence shown here is derived from an EMBL/GenBank/DDBJ whole genome shotgun (WGS) entry which is preliminary data.</text>
</comment>
<dbReference type="Proteomes" id="UP000287033">
    <property type="component" value="Unassembled WGS sequence"/>
</dbReference>
<proteinExistence type="predicted"/>
<evidence type="ECO:0000313" key="3">
    <source>
        <dbReference type="EMBL" id="GCC45059.1"/>
    </source>
</evidence>
<dbReference type="InterPro" id="IPR036612">
    <property type="entry name" value="KH_dom_type_1_sf"/>
</dbReference>
<evidence type="ECO:0000256" key="1">
    <source>
        <dbReference type="PROSITE-ProRule" id="PRU00117"/>
    </source>
</evidence>
<name>A0A401TR20_CHIPU</name>
<feature type="non-terminal residue" evidence="3">
    <location>
        <position position="82"/>
    </location>
</feature>
<dbReference type="InterPro" id="IPR004087">
    <property type="entry name" value="KH_dom"/>
</dbReference>
<dbReference type="InterPro" id="IPR004088">
    <property type="entry name" value="KH_dom_type_1"/>
</dbReference>
<dbReference type="EMBL" id="BEZZ01143672">
    <property type="protein sequence ID" value="GCC45059.1"/>
    <property type="molecule type" value="Genomic_DNA"/>
</dbReference>
<accession>A0A401TR20</accession>